<dbReference type="Proteomes" id="UP000756346">
    <property type="component" value="Unassembled WGS sequence"/>
</dbReference>
<dbReference type="AlphaFoldDB" id="A0A9P8XT46"/>
<evidence type="ECO:0000313" key="1">
    <source>
        <dbReference type="EMBL" id="KAH7010679.1"/>
    </source>
</evidence>
<proteinExistence type="predicted"/>
<protein>
    <submittedName>
        <fullName evidence="1">Uncharacterized protein</fullName>
    </submittedName>
</protein>
<sequence>RIGRRMFWASNRMTERTEDRAYSLLGIFDISLTMLYGEGDRAFARLQEEILKCNEDASILVWSYQEEDTTFAPSGLAPSPSHFRTYTGLVGESRPRGTRNKVCIIQLDLQMTPGGLLATRKVWPDPFDNHKAYAIIAEAGKRVRRPQKVLLIPVLYTTPVQKGRTVRNCVRYATPLWVLYGVVKTAMPNSLCFVRRARDVRPTGMIDGFSLTSMVWAEFKTTFSYPVQTQSHRRHFPDILRGSARGKQHRPVERTFFLQLQHRKEPGCQVVILADYWIDGARIAQGTKVSV</sequence>
<gene>
    <name evidence="1" type="ORF">B0I36DRAFT_214887</name>
</gene>
<comment type="caution">
    <text evidence="1">The sequence shown here is derived from an EMBL/GenBank/DDBJ whole genome shotgun (WGS) entry which is preliminary data.</text>
</comment>
<keyword evidence="2" id="KW-1185">Reference proteome</keyword>
<dbReference type="RefSeq" id="XP_046004210.1">
    <property type="nucleotide sequence ID" value="XM_046148952.1"/>
</dbReference>
<name>A0A9P8XT46_9PEZI</name>
<dbReference type="GeneID" id="70178498"/>
<dbReference type="PANTHER" id="PTHR10622">
    <property type="entry name" value="HET DOMAIN-CONTAINING PROTEIN"/>
    <property type="match status" value="1"/>
</dbReference>
<dbReference type="PANTHER" id="PTHR10622:SF10">
    <property type="entry name" value="HET DOMAIN-CONTAINING PROTEIN"/>
    <property type="match status" value="1"/>
</dbReference>
<dbReference type="EMBL" id="JAGTJQ010000017">
    <property type="protein sequence ID" value="KAH7010679.1"/>
    <property type="molecule type" value="Genomic_DNA"/>
</dbReference>
<feature type="non-terminal residue" evidence="1">
    <location>
        <position position="1"/>
    </location>
</feature>
<dbReference type="OrthoDB" id="4769018at2759"/>
<organism evidence="1 2">
    <name type="scientific">Microdochium trichocladiopsis</name>
    <dbReference type="NCBI Taxonomy" id="1682393"/>
    <lineage>
        <taxon>Eukaryota</taxon>
        <taxon>Fungi</taxon>
        <taxon>Dikarya</taxon>
        <taxon>Ascomycota</taxon>
        <taxon>Pezizomycotina</taxon>
        <taxon>Sordariomycetes</taxon>
        <taxon>Xylariomycetidae</taxon>
        <taxon>Xylariales</taxon>
        <taxon>Microdochiaceae</taxon>
        <taxon>Microdochium</taxon>
    </lineage>
</organism>
<evidence type="ECO:0000313" key="2">
    <source>
        <dbReference type="Proteomes" id="UP000756346"/>
    </source>
</evidence>
<feature type="non-terminal residue" evidence="1">
    <location>
        <position position="291"/>
    </location>
</feature>
<accession>A0A9P8XT46</accession>
<reference evidence="1" key="1">
    <citation type="journal article" date="2021" name="Nat. Commun.">
        <title>Genetic determinants of endophytism in the Arabidopsis root mycobiome.</title>
        <authorList>
            <person name="Mesny F."/>
            <person name="Miyauchi S."/>
            <person name="Thiergart T."/>
            <person name="Pickel B."/>
            <person name="Atanasova L."/>
            <person name="Karlsson M."/>
            <person name="Huettel B."/>
            <person name="Barry K.W."/>
            <person name="Haridas S."/>
            <person name="Chen C."/>
            <person name="Bauer D."/>
            <person name="Andreopoulos W."/>
            <person name="Pangilinan J."/>
            <person name="LaButti K."/>
            <person name="Riley R."/>
            <person name="Lipzen A."/>
            <person name="Clum A."/>
            <person name="Drula E."/>
            <person name="Henrissat B."/>
            <person name="Kohler A."/>
            <person name="Grigoriev I.V."/>
            <person name="Martin F.M."/>
            <person name="Hacquard S."/>
        </authorList>
    </citation>
    <scope>NUCLEOTIDE SEQUENCE</scope>
    <source>
        <strain evidence="1">MPI-CAGE-CH-0230</strain>
    </source>
</reference>